<protein>
    <submittedName>
        <fullName evidence="3">Nucleolar 27S pre-rRNA processing, Urb2/Npa2</fullName>
    </submittedName>
</protein>
<evidence type="ECO:0000313" key="3">
    <source>
        <dbReference type="EMBL" id="GEM08711.1"/>
    </source>
</evidence>
<proteinExistence type="predicted"/>
<accession>A0A511KEB5</accession>
<organism evidence="3 4">
    <name type="scientific">Rhodotorula toruloides</name>
    <name type="common">Yeast</name>
    <name type="synonym">Rhodosporidium toruloides</name>
    <dbReference type="NCBI Taxonomy" id="5286"/>
    <lineage>
        <taxon>Eukaryota</taxon>
        <taxon>Fungi</taxon>
        <taxon>Dikarya</taxon>
        <taxon>Basidiomycota</taxon>
        <taxon>Pucciniomycotina</taxon>
        <taxon>Microbotryomycetes</taxon>
        <taxon>Sporidiobolales</taxon>
        <taxon>Sporidiobolaceae</taxon>
        <taxon>Rhodotorula</taxon>
    </lineage>
</organism>
<evidence type="ECO:0000259" key="2">
    <source>
        <dbReference type="Pfam" id="PF10441"/>
    </source>
</evidence>
<name>A0A511KEB5_RHOTO</name>
<feature type="domain" description="Nucleolar 27S pre-rRNA processing Urb2/Npa2 C-terminal" evidence="2">
    <location>
        <begin position="1274"/>
        <end position="1539"/>
    </location>
</feature>
<feature type="region of interest" description="Disordered" evidence="1">
    <location>
        <begin position="541"/>
        <end position="563"/>
    </location>
</feature>
<dbReference type="Pfam" id="PF10441">
    <property type="entry name" value="Urb2"/>
    <property type="match status" value="1"/>
</dbReference>
<gene>
    <name evidence="3" type="ORF">Rt10032_c06g2728</name>
</gene>
<dbReference type="OrthoDB" id="2527433at2759"/>
<reference evidence="3 4" key="1">
    <citation type="submission" date="2019-07" db="EMBL/GenBank/DDBJ databases">
        <title>Rhodotorula toruloides NBRC10032 genome sequencing.</title>
        <authorList>
            <person name="Shida Y."/>
            <person name="Takaku H."/>
            <person name="Ogasawara W."/>
            <person name="Mori K."/>
        </authorList>
    </citation>
    <scope>NUCLEOTIDE SEQUENCE [LARGE SCALE GENOMIC DNA]</scope>
    <source>
        <strain evidence="3 4">NBRC10032</strain>
    </source>
</reference>
<evidence type="ECO:0000313" key="4">
    <source>
        <dbReference type="Proteomes" id="UP000321518"/>
    </source>
</evidence>
<dbReference type="EMBL" id="BJWK01000006">
    <property type="protein sequence ID" value="GEM08711.1"/>
    <property type="molecule type" value="Genomic_DNA"/>
</dbReference>
<comment type="caution">
    <text evidence="3">The sequence shown here is derived from an EMBL/GenBank/DDBJ whole genome shotgun (WGS) entry which is preliminary data.</text>
</comment>
<dbReference type="InterPro" id="IPR018849">
    <property type="entry name" value="Urb2/Npa2_C"/>
</dbReference>
<feature type="compositionally biased region" description="Basic residues" evidence="1">
    <location>
        <begin position="630"/>
        <end position="642"/>
    </location>
</feature>
<evidence type="ECO:0000256" key="1">
    <source>
        <dbReference type="SAM" id="MobiDB-lite"/>
    </source>
</evidence>
<feature type="region of interest" description="Disordered" evidence="1">
    <location>
        <begin position="613"/>
        <end position="647"/>
    </location>
</feature>
<dbReference type="Proteomes" id="UP000321518">
    <property type="component" value="Unassembled WGS sequence"/>
</dbReference>
<sequence length="1539" mass="164682">MALLAEHALLYSLRSRTTPLADKVAAASSALDTAPGNISLAATVRDWTVDALLRATRQQAAVAGTSAILDAGLWELAARTTEATLSTSPVAASTLPVFVAFTTQYSHSAPNVRLLRCATSVWTRLATNALRKATADVSLDGYEKLLEAILRAFSRDEMAETDEERKVWTELAVNWLKPFRSVVLEAGKGGKKIPSHALGLLPTLLPLLSRLSLTSPLRTSLLQTLQHAIFNLENLRRGLARDSYTTGGTSSASQPPPSTADSELLAALASLPSAVTLSAYDALPSLTQIYFAAVAAHAETLFPLPAKATFATPSAQKSAREVLGLRKRREMAGRWIRGVVDLLGWAKEAEAMEMDGAGLEEAKSAALAGSLAIVEQGDLYRSGQAGEGWHTVLPDIVTGAISRLGRHVGSSEHEATFTILRTISNLDHDILEPALLRILAVLARTPDPSASTPELDAFLRHLIEHHSRSVTLPTLLTHIADALASSASSTLHDSVLTSHAFLSQLGTAIAGIVGGPNAVGAAWQSIIDPVVDALQPSEMAEAAGNATDAPSPAKKRKLSSATPSSALPAAARLRVADVLVRNAPASSLPLLLEPLRIFVDEVVDPHLNNFGKASLGGSSAGEVGEESKTPRKMAKKSSRRKSGTAFAADAGQVDPTTRLGAELLQLRYTVVSRLVSEGLLSTAESGQETSRWWELKAKRRDLLREVVEKGVPEVAVVSTNVLLQQLELLSDVDEVEIVGIVQAVLSRVKSVASSEEASWSGRQRGLRAEEAGIAIWEVLSRRWMTLMNTIASEEQLRQVASIVLFSLRRMSRPTDSAWSASAIMARLLRRADFWELTRLQACLSPALRDLVSLPSLSSATDVLAALALHADKASKALRSLAPATLLETVDVFSAISTSVPVEYLNKETRRQLADRALALDLWVSSGEAAVPVDAKARSQQILRHFVASLGVQASISSEVAQHLLNATLPAALDETLAFYRTLVVEPALTSLKQNQQADDLKRVLESFDGLEVGKHAAVAAPQEEAFFALLDSLVATVPDTKTFPRDFLDILIRLVNQAKRRIDTFLPTSSVVVQKNAASLARVLVAYRSIWATQHWLKEGKEGTEATTEFVHAVAASVVARVVSTSSEQVPLCTSVATVRLLALHAEILRSSASADKLDTRRFEMLLACHLALRQTVDAADAADLDTELAFATAAATVEEYSAGLQAVAEALAIDTGRSFEHMLQVAKVLLLAGPQGSSRMAASTLSDILRQLLLLVERCAANGSGGLELFLPVASFVESICGERPLLLSRLNTSSILSLVSLILRPSPKSSSTAHPLSHASTVSEVFLNLAATVGHIVRHRKDHLVALFPSLTSVLSAFLSTLRRAGAGTLGSALEGEDETASVVVGHRAEREAKASFPVWVWDGGREAIGRNEARAVGRLLGSLTAKTTTTTASKRKSAISSGQTDDASANTSLGAPLSKHAPFLLLNYLRACVHPTCPIPSALRAELQGGWIEILDAMGKWEREALMKGLLGEDEEAERGVLRNLWKSWEKERYKG</sequence>